<reference evidence="1" key="1">
    <citation type="journal article" date="2013" name="Microbes Environ.">
        <title>Identification and Phylogenetic Characterization of Cobalamin Biosynthetic Genes of Ensifer adhaerens.</title>
        <authorList>
            <person name="Vu H.T."/>
            <person name="Itoh H."/>
            <person name="Ishii S."/>
            <person name="Senoo K."/>
            <person name="Otsuka S."/>
        </authorList>
    </citation>
    <scope>NUCLEOTIDE SEQUENCE</scope>
    <source>
        <strain evidence="1">CSBa</strain>
    </source>
</reference>
<dbReference type="EMBL" id="AB705625">
    <property type="protein sequence ID" value="BAL73138.1"/>
    <property type="molecule type" value="Genomic_DNA"/>
</dbReference>
<evidence type="ECO:0000313" key="1">
    <source>
        <dbReference type="EMBL" id="BAL73138.1"/>
    </source>
</evidence>
<dbReference type="InterPro" id="IPR031832">
    <property type="entry name" value="DUF4747"/>
</dbReference>
<sequence length="288" mass="32549">MARKIKISASILNLRVHPHTADIYKAFIQDLYELKAIVRLHGDRHGMISLINRSQSDDNIITGTITTFLNVDLDGSWFDTENLQEATDNQVSEVNIPRHLHPNAAQFFFHFDINEHKIYVQNYSKGKVLTPPQALMLFKELSERLSITSKYNLAKITLVQSKEGLKKIFSIDRIDKITITIMKPNADILADNFESQIEAHLAASHARKLSLTYQAEPGVSLALNKDIEKLSETALSNGAVEVIGRNDGASVRQSTESIPLIIQDKYDPDTTIEQQAFRRLINERKNAQ</sequence>
<dbReference type="AlphaFoldDB" id="I0FXA1"/>
<organism evidence="1">
    <name type="scientific">Ensifer adhaerens</name>
    <name type="common">Sinorhizobium morelense</name>
    <dbReference type="NCBI Taxonomy" id="106592"/>
    <lineage>
        <taxon>Bacteria</taxon>
        <taxon>Pseudomonadati</taxon>
        <taxon>Pseudomonadota</taxon>
        <taxon>Alphaproteobacteria</taxon>
        <taxon>Hyphomicrobiales</taxon>
        <taxon>Rhizobiaceae</taxon>
        <taxon>Sinorhizobium/Ensifer group</taxon>
        <taxon>Ensifer</taxon>
    </lineage>
</organism>
<protein>
    <submittedName>
        <fullName evidence="1">Putative dipeptide uptake ABC transporter periplasmic solute-binding protein</fullName>
    </submittedName>
</protein>
<proteinExistence type="predicted"/>
<name>I0FXA1_ENSAD</name>
<dbReference type="Pfam" id="PF15931">
    <property type="entry name" value="DUF4747"/>
    <property type="match status" value="1"/>
</dbReference>
<accession>I0FXA1</accession>